<keyword evidence="4" id="KW-0597">Phosphoprotein</keyword>
<keyword evidence="7" id="KW-0902">Two-component regulatory system</keyword>
<dbReference type="PRINTS" id="PR00344">
    <property type="entry name" value="BCTRLSENSOR"/>
</dbReference>
<dbReference type="Pfam" id="PF02518">
    <property type="entry name" value="HATPase_c"/>
    <property type="match status" value="1"/>
</dbReference>
<feature type="transmembrane region" description="Helical" evidence="10">
    <location>
        <begin position="171"/>
        <end position="194"/>
    </location>
</feature>
<dbReference type="SMART" id="SM00387">
    <property type="entry name" value="HATPase_c"/>
    <property type="match status" value="1"/>
</dbReference>
<feature type="region of interest" description="Disordered" evidence="9">
    <location>
        <begin position="597"/>
        <end position="624"/>
    </location>
</feature>
<dbReference type="eggNOG" id="COG5002">
    <property type="taxonomic scope" value="Bacteria"/>
</dbReference>
<dbReference type="InterPro" id="IPR013767">
    <property type="entry name" value="PAS_fold"/>
</dbReference>
<dbReference type="Pfam" id="PF00512">
    <property type="entry name" value="HisKA"/>
    <property type="match status" value="1"/>
</dbReference>
<dbReference type="PANTHER" id="PTHR45453:SF1">
    <property type="entry name" value="PHOSPHATE REGULON SENSOR PROTEIN PHOR"/>
    <property type="match status" value="1"/>
</dbReference>
<keyword evidence="5 14" id="KW-0808">Transferase</keyword>
<dbReference type="InterPro" id="IPR000014">
    <property type="entry name" value="PAS"/>
</dbReference>
<dbReference type="SMART" id="SM00388">
    <property type="entry name" value="HisKA"/>
    <property type="match status" value="1"/>
</dbReference>
<dbReference type="EMBL" id="CP000471">
    <property type="protein sequence ID" value="ABK44001.1"/>
    <property type="molecule type" value="Genomic_DNA"/>
</dbReference>
<dbReference type="AlphaFoldDB" id="A0L7Q8"/>
<dbReference type="Pfam" id="PF00989">
    <property type="entry name" value="PAS"/>
    <property type="match status" value="1"/>
</dbReference>
<reference evidence="15" key="1">
    <citation type="journal article" date="2009" name="Appl. Environ. Microbiol.">
        <title>Complete genome sequence of the chemolithoautotrophic marine magnetotactic coccus strain MC-1.</title>
        <authorList>
            <person name="Schubbe S."/>
            <person name="Williams T.J."/>
            <person name="Xie G."/>
            <person name="Kiss H.E."/>
            <person name="Brettin T.S."/>
            <person name="Martinez D."/>
            <person name="Ross C.A."/>
            <person name="Schuler D."/>
            <person name="Cox B.L."/>
            <person name="Nealson K.H."/>
            <person name="Bazylinski D.A."/>
        </authorList>
    </citation>
    <scope>NUCLEOTIDE SEQUENCE [LARGE SCALE GENOMIC DNA]</scope>
    <source>
        <strain evidence="15">ATCC BAA-1437 / JCM 17883 / MC-1</strain>
    </source>
</reference>
<gene>
    <name evidence="14" type="ordered locus">Mmc1_1492</name>
</gene>
<reference evidence="14 15" key="2">
    <citation type="journal article" date="2012" name="Int. J. Syst. Evol. Microbiol.">
        <title>Magnetococcus marinus gen. nov., sp. nov., a marine, magnetotactic bacterium that represents a novel lineage (Magnetococcaceae fam. nov.; Magnetococcales ord. nov.) at the base of the Alphaproteobacteria.</title>
        <authorList>
            <person name="Bazylinski D.A."/>
            <person name="Williams T.J."/>
            <person name="Lefevre C.T."/>
            <person name="Berg R.J."/>
            <person name="Zhang C.L."/>
            <person name="Bowser S.S."/>
            <person name="Dean A.J."/>
            <person name="Beveridge T.J."/>
        </authorList>
    </citation>
    <scope>NUCLEOTIDE SEQUENCE [LARGE SCALE GENOMIC DNA]</scope>
    <source>
        <strain evidence="15">ATCC BAA-1437 / JCM 17883 / MC-1</strain>
    </source>
</reference>
<name>A0L7Q8_MAGMM</name>
<evidence type="ECO:0000313" key="15">
    <source>
        <dbReference type="Proteomes" id="UP000002586"/>
    </source>
</evidence>
<feature type="domain" description="PAS" evidence="12">
    <location>
        <begin position="253"/>
        <end position="295"/>
    </location>
</feature>
<keyword evidence="15" id="KW-1185">Reference proteome</keyword>
<evidence type="ECO:0000256" key="2">
    <source>
        <dbReference type="ARBA" id="ARBA00004370"/>
    </source>
</evidence>
<dbReference type="STRING" id="156889.Mmc1_1492"/>
<accession>A0L7Q8</accession>
<dbReference type="GO" id="GO:0004721">
    <property type="term" value="F:phosphoprotein phosphatase activity"/>
    <property type="evidence" value="ECO:0007669"/>
    <property type="project" value="TreeGrafter"/>
</dbReference>
<dbReference type="GO" id="GO:0005886">
    <property type="term" value="C:plasma membrane"/>
    <property type="evidence" value="ECO:0007669"/>
    <property type="project" value="TreeGrafter"/>
</dbReference>
<dbReference type="InterPro" id="IPR036890">
    <property type="entry name" value="HATPase_C_sf"/>
</dbReference>
<feature type="domain" description="Histidine kinase" evidence="11">
    <location>
        <begin position="374"/>
        <end position="591"/>
    </location>
</feature>
<dbReference type="GO" id="GO:0016036">
    <property type="term" value="P:cellular response to phosphate starvation"/>
    <property type="evidence" value="ECO:0007669"/>
    <property type="project" value="TreeGrafter"/>
</dbReference>
<evidence type="ECO:0000256" key="10">
    <source>
        <dbReference type="SAM" id="Phobius"/>
    </source>
</evidence>
<dbReference type="RefSeq" id="WP_011713154.1">
    <property type="nucleotide sequence ID" value="NC_008576.1"/>
</dbReference>
<dbReference type="InterPro" id="IPR003594">
    <property type="entry name" value="HATPase_dom"/>
</dbReference>
<evidence type="ECO:0000256" key="4">
    <source>
        <dbReference type="ARBA" id="ARBA00022553"/>
    </source>
</evidence>
<dbReference type="SUPFAM" id="SSF47384">
    <property type="entry name" value="Homodimeric domain of signal transducing histidine kinase"/>
    <property type="match status" value="1"/>
</dbReference>
<feature type="compositionally biased region" description="Basic and acidic residues" evidence="9">
    <location>
        <begin position="613"/>
        <end position="624"/>
    </location>
</feature>
<dbReference type="InterPro" id="IPR035965">
    <property type="entry name" value="PAS-like_dom_sf"/>
</dbReference>
<dbReference type="InterPro" id="IPR003660">
    <property type="entry name" value="HAMP_dom"/>
</dbReference>
<dbReference type="PROSITE" id="PS50109">
    <property type="entry name" value="HIS_KIN"/>
    <property type="match status" value="1"/>
</dbReference>
<dbReference type="SMART" id="SM00304">
    <property type="entry name" value="HAMP"/>
    <property type="match status" value="1"/>
</dbReference>
<organism evidence="14 15">
    <name type="scientific">Magnetococcus marinus (strain ATCC BAA-1437 / JCM 17883 / MC-1)</name>
    <dbReference type="NCBI Taxonomy" id="156889"/>
    <lineage>
        <taxon>Bacteria</taxon>
        <taxon>Pseudomonadati</taxon>
        <taxon>Pseudomonadota</taxon>
        <taxon>Magnetococcia</taxon>
        <taxon>Magnetococcales</taxon>
        <taxon>Magnetococcaceae</taxon>
        <taxon>Magnetococcus</taxon>
    </lineage>
</organism>
<sequence precursor="true">MNLGIRGKLFLLSFILILLVGASVGMLLELALGNWLQAQIRGELESYARLGVASLMDQRLDYTMTGLDALADHLGEITQSRVTIVDVDGRVLGDGRVALAALPSVDNHAKRPEIVQAYKEGSGASIRYSATLKTDMFYVARTYHLKDGQMGVLRVAKPMSQLAPIRERLRLMLVLAGILAVLAAMGVSSLAAHFSTRRFRKLMAQVHAISSEALSSSVAPVEMQPGDELGLLGASFRSMAMELRRNVSSVTRERRLLQGVLQGMADGLLVVDDHSRVVLSNPPAETLLGVGEEHVGETLQSVLSSQCYQQLSQVLQVENNLPGSVELTLTFGDESRFVQAQWTPMEGERGYIIVFHDNTILRRQEQIRRDFVANVSHELRTPISILQANAETLLNGALNDKAYGVQLVNAIERHAIRLSQIISKLLDLARLESNELIFKNEPLNISSIVNSVQEHITPLAQEKNITCWSMIKPEVVCMGDREAVEEVLSNLVSNAVKYIPAGEQISITCSELQGFNRIEVSDTGAGIDASHHSRVFERFYRVDKGRSRDMGGTGLGLSIVKQMVRKMGGDVGVESVNPHGCRFWFTLPKKMEGQRVTRPATGHPAILPDDAPLDLKGHEVGRHP</sequence>
<dbReference type="Gene3D" id="3.30.565.10">
    <property type="entry name" value="Histidine kinase-like ATPase, C-terminal domain"/>
    <property type="match status" value="1"/>
</dbReference>
<dbReference type="InterPro" id="IPR005467">
    <property type="entry name" value="His_kinase_dom"/>
</dbReference>
<keyword evidence="10" id="KW-1133">Transmembrane helix</keyword>
<dbReference type="CDD" id="cd06225">
    <property type="entry name" value="HAMP"/>
    <property type="match status" value="1"/>
</dbReference>
<dbReference type="Gene3D" id="3.30.450.20">
    <property type="entry name" value="PAS domain"/>
    <property type="match status" value="1"/>
</dbReference>
<dbReference type="Gene3D" id="6.10.340.10">
    <property type="match status" value="1"/>
</dbReference>
<dbReference type="KEGG" id="mgm:Mmc1_1492"/>
<evidence type="ECO:0000256" key="9">
    <source>
        <dbReference type="SAM" id="MobiDB-lite"/>
    </source>
</evidence>
<dbReference type="Proteomes" id="UP000002586">
    <property type="component" value="Chromosome"/>
</dbReference>
<dbReference type="PROSITE" id="PS50112">
    <property type="entry name" value="PAS"/>
    <property type="match status" value="1"/>
</dbReference>
<dbReference type="SUPFAM" id="SSF55785">
    <property type="entry name" value="PYP-like sensor domain (PAS domain)"/>
    <property type="match status" value="1"/>
</dbReference>
<evidence type="ECO:0000259" key="13">
    <source>
        <dbReference type="PROSITE" id="PS50885"/>
    </source>
</evidence>
<evidence type="ECO:0000256" key="6">
    <source>
        <dbReference type="ARBA" id="ARBA00022777"/>
    </source>
</evidence>
<dbReference type="CDD" id="cd00075">
    <property type="entry name" value="HATPase"/>
    <property type="match status" value="1"/>
</dbReference>
<comment type="catalytic activity">
    <reaction evidence="1">
        <text>ATP + protein L-histidine = ADP + protein N-phospho-L-histidine.</text>
        <dbReference type="EC" id="2.7.13.3"/>
    </reaction>
</comment>
<protein>
    <recommendedName>
        <fullName evidence="3">histidine kinase</fullName>
        <ecNumber evidence="3">2.7.13.3</ecNumber>
    </recommendedName>
</protein>
<dbReference type="CDD" id="cd00130">
    <property type="entry name" value="PAS"/>
    <property type="match status" value="1"/>
</dbReference>
<evidence type="ECO:0000256" key="3">
    <source>
        <dbReference type="ARBA" id="ARBA00012438"/>
    </source>
</evidence>
<keyword evidence="10" id="KW-0812">Transmembrane</keyword>
<evidence type="ECO:0000256" key="5">
    <source>
        <dbReference type="ARBA" id="ARBA00022679"/>
    </source>
</evidence>
<dbReference type="Pfam" id="PF00672">
    <property type="entry name" value="HAMP"/>
    <property type="match status" value="1"/>
</dbReference>
<dbReference type="PANTHER" id="PTHR45453">
    <property type="entry name" value="PHOSPHATE REGULON SENSOR PROTEIN PHOR"/>
    <property type="match status" value="1"/>
</dbReference>
<evidence type="ECO:0000256" key="1">
    <source>
        <dbReference type="ARBA" id="ARBA00000085"/>
    </source>
</evidence>
<dbReference type="InterPro" id="IPR036097">
    <property type="entry name" value="HisK_dim/P_sf"/>
</dbReference>
<dbReference type="InterPro" id="IPR050351">
    <property type="entry name" value="BphY/WalK/GraS-like"/>
</dbReference>
<proteinExistence type="predicted"/>
<keyword evidence="6 14" id="KW-0418">Kinase</keyword>
<dbReference type="EC" id="2.7.13.3" evidence="3"/>
<dbReference type="Gene3D" id="1.10.287.130">
    <property type="match status" value="1"/>
</dbReference>
<evidence type="ECO:0000256" key="7">
    <source>
        <dbReference type="ARBA" id="ARBA00023012"/>
    </source>
</evidence>
<evidence type="ECO:0000259" key="11">
    <source>
        <dbReference type="PROSITE" id="PS50109"/>
    </source>
</evidence>
<evidence type="ECO:0000256" key="8">
    <source>
        <dbReference type="ARBA" id="ARBA00023136"/>
    </source>
</evidence>
<dbReference type="GO" id="GO:0000155">
    <property type="term" value="F:phosphorelay sensor kinase activity"/>
    <property type="evidence" value="ECO:0007669"/>
    <property type="project" value="InterPro"/>
</dbReference>
<dbReference type="SUPFAM" id="SSF55874">
    <property type="entry name" value="ATPase domain of HSP90 chaperone/DNA topoisomerase II/histidine kinase"/>
    <property type="match status" value="1"/>
</dbReference>
<dbReference type="InterPro" id="IPR004358">
    <property type="entry name" value="Sig_transdc_His_kin-like_C"/>
</dbReference>
<dbReference type="FunFam" id="1.10.287.130:FF:000001">
    <property type="entry name" value="Two-component sensor histidine kinase"/>
    <property type="match status" value="1"/>
</dbReference>
<dbReference type="FunFam" id="3.30.565.10:FF:000006">
    <property type="entry name" value="Sensor histidine kinase WalK"/>
    <property type="match status" value="1"/>
</dbReference>
<dbReference type="GO" id="GO:0006355">
    <property type="term" value="P:regulation of DNA-templated transcription"/>
    <property type="evidence" value="ECO:0007669"/>
    <property type="project" value="InterPro"/>
</dbReference>
<keyword evidence="8 10" id="KW-0472">Membrane</keyword>
<dbReference type="PROSITE" id="PS50885">
    <property type="entry name" value="HAMP"/>
    <property type="match status" value="1"/>
</dbReference>
<feature type="domain" description="HAMP" evidence="13">
    <location>
        <begin position="193"/>
        <end position="248"/>
    </location>
</feature>
<dbReference type="InterPro" id="IPR003661">
    <property type="entry name" value="HisK_dim/P_dom"/>
</dbReference>
<evidence type="ECO:0000259" key="12">
    <source>
        <dbReference type="PROSITE" id="PS50112"/>
    </source>
</evidence>
<evidence type="ECO:0000313" key="14">
    <source>
        <dbReference type="EMBL" id="ABK44001.1"/>
    </source>
</evidence>
<dbReference type="CDD" id="cd00082">
    <property type="entry name" value="HisKA"/>
    <property type="match status" value="1"/>
</dbReference>
<comment type="subcellular location">
    <subcellularLocation>
        <location evidence="2">Membrane</location>
    </subcellularLocation>
</comment>
<dbReference type="OrthoDB" id="9813151at2"/>
<dbReference type="HOGENOM" id="CLU_000445_89_2_5"/>